<dbReference type="InterPro" id="IPR025486">
    <property type="entry name" value="DUF4378"/>
</dbReference>
<feature type="domain" description="DUF4378" evidence="2">
    <location>
        <begin position="446"/>
        <end position="615"/>
    </location>
</feature>
<dbReference type="Proteomes" id="UP000283530">
    <property type="component" value="Unassembled WGS sequence"/>
</dbReference>
<sequence length="620" mass="70042">MGRSDKYWSRSFRKSEKESVGCMTGVLQLFDFHHQQQLYTDSLQGLEAPRNSLELEYLEFSSAALAAVEEDLQIPCIPKSIEKDSSSETTSLQRSKTPNLVARLMGLDILPDQVSSPPMHKRTLSSHLRPLHIRDNIEMGTRSLPDTPRISAARGSDVDPRLSLQLNKENLEMPEFSYFRSVSRRDSISASSSKKLVVREGRSRDESRSPRAREIVKQVKESVKRRVGMDITNVSCRNRSCDESGKKTKRMSRLSEESKRSDQQSTSSWSPRLRYLEKKIKRIENKEPISVFISESPKPSSSKSYQSSSSSLLSTSTTLESLLLKESEEANANALQKSTTKCKKANCERFTQRAKSPNSTQTARKKCKTPFSKALRLQFHPSSNATETPLQTVVTSPLHSDALSPHHHHQYDQDQQQPPQKPDPPLLLDRDNSSIPTTLSDSAAELLYVTTILDRTIVSKDHPTVPFTSWFSPSHPLDPSLFDHLEHSFQSSSSASSSDGPLNHKSNRRLLFDLVDEILCTTLKLHLTMKPWLQREKPRAFKREELVEQVGSKVGGFGSAKCETQQDIDGLVELEPWESGGGGRGRWCCYSAVDEEREAVVFEMERRILESLMEEALMFL</sequence>
<evidence type="ECO:0000259" key="2">
    <source>
        <dbReference type="Pfam" id="PF14309"/>
    </source>
</evidence>
<dbReference type="AlphaFoldDB" id="A0A3S3MQH2"/>
<feature type="region of interest" description="Disordered" evidence="1">
    <location>
        <begin position="190"/>
        <end position="213"/>
    </location>
</feature>
<dbReference type="PANTHER" id="PTHR37751">
    <property type="entry name" value="LOW PROTEIN: M-PHASE INDUCER PHOSPHATASE-LIKE PROTEIN"/>
    <property type="match status" value="1"/>
</dbReference>
<evidence type="ECO:0000313" key="4">
    <source>
        <dbReference type="EMBL" id="RWR87873.1"/>
    </source>
</evidence>
<feature type="region of interest" description="Disordered" evidence="1">
    <location>
        <begin position="236"/>
        <end position="270"/>
    </location>
</feature>
<feature type="domain" description="DUF3741" evidence="3">
    <location>
        <begin position="85"/>
        <end position="114"/>
    </location>
</feature>
<keyword evidence="5" id="KW-1185">Reference proteome</keyword>
<reference evidence="4 5" key="1">
    <citation type="journal article" date="2019" name="Nat. Plants">
        <title>Stout camphor tree genome fills gaps in understanding of flowering plant genome evolution.</title>
        <authorList>
            <person name="Chaw S.M."/>
            <person name="Liu Y.C."/>
            <person name="Wu Y.W."/>
            <person name="Wang H.Y."/>
            <person name="Lin C.I."/>
            <person name="Wu C.S."/>
            <person name="Ke H.M."/>
            <person name="Chang L.Y."/>
            <person name="Hsu C.Y."/>
            <person name="Yang H.T."/>
            <person name="Sudianto E."/>
            <person name="Hsu M.H."/>
            <person name="Wu K.P."/>
            <person name="Wang L.N."/>
            <person name="Leebens-Mack J.H."/>
            <person name="Tsai I.J."/>
        </authorList>
    </citation>
    <scope>NUCLEOTIDE SEQUENCE [LARGE SCALE GENOMIC DNA]</scope>
    <source>
        <strain evidence="5">cv. Chaw 1501</strain>
        <tissue evidence="4">Young leaves</tissue>
    </source>
</reference>
<feature type="compositionally biased region" description="Basic and acidic residues" evidence="1">
    <location>
        <begin position="253"/>
        <end position="262"/>
    </location>
</feature>
<evidence type="ECO:0000256" key="1">
    <source>
        <dbReference type="SAM" id="MobiDB-lite"/>
    </source>
</evidence>
<feature type="region of interest" description="Disordered" evidence="1">
    <location>
        <begin position="134"/>
        <end position="157"/>
    </location>
</feature>
<feature type="compositionally biased region" description="Basic and acidic residues" evidence="1">
    <location>
        <begin position="197"/>
        <end position="213"/>
    </location>
</feature>
<gene>
    <name evidence="4" type="ORF">CKAN_01683400</name>
</gene>
<dbReference type="PANTHER" id="PTHR37751:SF1">
    <property type="entry name" value="LOW PROTEIN: M-PHASE INDUCER PHOSPHATASE-LIKE PROTEIN"/>
    <property type="match status" value="1"/>
</dbReference>
<comment type="caution">
    <text evidence="4">The sequence shown here is derived from an EMBL/GenBank/DDBJ whole genome shotgun (WGS) entry which is preliminary data.</text>
</comment>
<evidence type="ECO:0000313" key="5">
    <source>
        <dbReference type="Proteomes" id="UP000283530"/>
    </source>
</evidence>
<feature type="region of interest" description="Disordered" evidence="1">
    <location>
        <begin position="399"/>
        <end position="435"/>
    </location>
</feature>
<protein>
    <submittedName>
        <fullName evidence="4">DUF4378 domain-containing protein/VARLMGL domain-containing protein</fullName>
    </submittedName>
</protein>
<dbReference type="OrthoDB" id="1939700at2759"/>
<evidence type="ECO:0000259" key="3">
    <source>
        <dbReference type="Pfam" id="PF14383"/>
    </source>
</evidence>
<dbReference type="EMBL" id="QPKB01000006">
    <property type="protein sequence ID" value="RWR87873.1"/>
    <property type="molecule type" value="Genomic_DNA"/>
</dbReference>
<dbReference type="Pfam" id="PF14383">
    <property type="entry name" value="VARLMGL"/>
    <property type="match status" value="1"/>
</dbReference>
<name>A0A3S3MQH2_9MAGN</name>
<organism evidence="4 5">
    <name type="scientific">Cinnamomum micranthum f. kanehirae</name>
    <dbReference type="NCBI Taxonomy" id="337451"/>
    <lineage>
        <taxon>Eukaryota</taxon>
        <taxon>Viridiplantae</taxon>
        <taxon>Streptophyta</taxon>
        <taxon>Embryophyta</taxon>
        <taxon>Tracheophyta</taxon>
        <taxon>Spermatophyta</taxon>
        <taxon>Magnoliopsida</taxon>
        <taxon>Magnoliidae</taxon>
        <taxon>Laurales</taxon>
        <taxon>Lauraceae</taxon>
        <taxon>Cinnamomum</taxon>
    </lineage>
</organism>
<proteinExistence type="predicted"/>
<accession>A0A3S3MQH2</accession>
<dbReference type="Pfam" id="PF14309">
    <property type="entry name" value="DUF4378"/>
    <property type="match status" value="1"/>
</dbReference>
<dbReference type="InterPro" id="IPR032795">
    <property type="entry name" value="DUF3741-assoc"/>
</dbReference>